<evidence type="ECO:0000313" key="2">
    <source>
        <dbReference type="EMBL" id="BCX48721.1"/>
    </source>
</evidence>
<feature type="transmembrane region" description="Helical" evidence="1">
    <location>
        <begin position="46"/>
        <end position="64"/>
    </location>
</feature>
<gene>
    <name evidence="2" type="ORF">HAHE_26290</name>
</gene>
<keyword evidence="1" id="KW-0472">Membrane</keyword>
<dbReference type="RefSeq" id="WP_338685054.1">
    <property type="nucleotide sequence ID" value="NZ_AP024702.1"/>
</dbReference>
<protein>
    <recommendedName>
        <fullName evidence="4">PH domain-containing protein</fullName>
    </recommendedName>
</protein>
<name>A0ABN6H505_9BACT</name>
<feature type="transmembrane region" description="Helical" evidence="1">
    <location>
        <begin position="21"/>
        <end position="40"/>
    </location>
</feature>
<dbReference type="Proteomes" id="UP001374893">
    <property type="component" value="Chromosome"/>
</dbReference>
<organism evidence="2 3">
    <name type="scientific">Haloferula helveola</name>
    <dbReference type="NCBI Taxonomy" id="490095"/>
    <lineage>
        <taxon>Bacteria</taxon>
        <taxon>Pseudomonadati</taxon>
        <taxon>Verrucomicrobiota</taxon>
        <taxon>Verrucomicrobiia</taxon>
        <taxon>Verrucomicrobiales</taxon>
        <taxon>Verrucomicrobiaceae</taxon>
        <taxon>Haloferula</taxon>
    </lineage>
</organism>
<sequence>MNSTASEETDREFPCRRKVPLRSWIWQIFFACLPFLYFAMWLNQRTATYLTCTVVFSILAVSQYRTMRKKLAEPFRVGTFRAGFRNHITFNFAEVSKIDETMDHMDIHAPGLFGITRTRLVRHSFLPTDWDELTDLVVAHTREWNRTAKITRVADRVDPHPSEN</sequence>
<keyword evidence="3" id="KW-1185">Reference proteome</keyword>
<proteinExistence type="predicted"/>
<keyword evidence="1" id="KW-1133">Transmembrane helix</keyword>
<reference evidence="2 3" key="1">
    <citation type="submission" date="2021-06" db="EMBL/GenBank/DDBJ databases">
        <title>Complete genome of Haloferula helveola possessing various polysaccharide degrading enzymes.</title>
        <authorList>
            <person name="Takami H."/>
            <person name="Huang C."/>
            <person name="Hamasaki K."/>
        </authorList>
    </citation>
    <scope>NUCLEOTIDE SEQUENCE [LARGE SCALE GENOMIC DNA]</scope>
    <source>
        <strain evidence="2 3">CN-1</strain>
    </source>
</reference>
<evidence type="ECO:0000313" key="3">
    <source>
        <dbReference type="Proteomes" id="UP001374893"/>
    </source>
</evidence>
<evidence type="ECO:0008006" key="4">
    <source>
        <dbReference type="Google" id="ProtNLM"/>
    </source>
</evidence>
<evidence type="ECO:0000256" key="1">
    <source>
        <dbReference type="SAM" id="Phobius"/>
    </source>
</evidence>
<keyword evidence="1" id="KW-0812">Transmembrane</keyword>
<dbReference type="EMBL" id="AP024702">
    <property type="protein sequence ID" value="BCX48721.1"/>
    <property type="molecule type" value="Genomic_DNA"/>
</dbReference>
<accession>A0ABN6H505</accession>